<name>A0ABS7IYN6_9SPHN</name>
<feature type="transmembrane region" description="Helical" evidence="1">
    <location>
        <begin position="102"/>
        <end position="122"/>
    </location>
</feature>
<dbReference type="Proteomes" id="UP000783253">
    <property type="component" value="Unassembled WGS sequence"/>
</dbReference>
<protein>
    <submittedName>
        <fullName evidence="2">Uncharacterized protein</fullName>
    </submittedName>
</protein>
<dbReference type="EMBL" id="JAIGNK010000003">
    <property type="protein sequence ID" value="MBX7458673.1"/>
    <property type="molecule type" value="Genomic_DNA"/>
</dbReference>
<keyword evidence="1" id="KW-0812">Transmembrane</keyword>
<dbReference type="RefSeq" id="WP_221574061.1">
    <property type="nucleotide sequence ID" value="NZ_JAIGNK010000003.1"/>
</dbReference>
<comment type="caution">
    <text evidence="2">The sequence shown here is derived from an EMBL/GenBank/DDBJ whole genome shotgun (WGS) entry which is preliminary data.</text>
</comment>
<reference evidence="2 3" key="1">
    <citation type="submission" date="2021-08" db="EMBL/GenBank/DDBJ databases">
        <title>Comparative Genomics Analysis of the Genus Qipengyuania Reveals Extensive Genetic Diversity and Metabolic Versatility, Including the Description of Fifteen Novel Species.</title>
        <authorList>
            <person name="Liu Y."/>
        </authorList>
    </citation>
    <scope>NUCLEOTIDE SEQUENCE [LARGE SCALE GENOMIC DNA]</scope>
    <source>
        <strain evidence="2 3">1NDH17</strain>
    </source>
</reference>
<accession>A0ABS7IYN6</accession>
<keyword evidence="1" id="KW-1133">Transmembrane helix</keyword>
<evidence type="ECO:0000256" key="1">
    <source>
        <dbReference type="SAM" id="Phobius"/>
    </source>
</evidence>
<feature type="transmembrane region" description="Helical" evidence="1">
    <location>
        <begin position="75"/>
        <end position="96"/>
    </location>
</feature>
<feature type="transmembrane region" description="Helical" evidence="1">
    <location>
        <begin position="48"/>
        <end position="68"/>
    </location>
</feature>
<evidence type="ECO:0000313" key="2">
    <source>
        <dbReference type="EMBL" id="MBX7458673.1"/>
    </source>
</evidence>
<keyword evidence="3" id="KW-1185">Reference proteome</keyword>
<keyword evidence="1" id="KW-0472">Membrane</keyword>
<proteinExistence type="predicted"/>
<organism evidence="2 3">
    <name type="scientific">Qipengyuania polymorpha</name>
    <dbReference type="NCBI Taxonomy" id="2867234"/>
    <lineage>
        <taxon>Bacteria</taxon>
        <taxon>Pseudomonadati</taxon>
        <taxon>Pseudomonadota</taxon>
        <taxon>Alphaproteobacteria</taxon>
        <taxon>Sphingomonadales</taxon>
        <taxon>Erythrobacteraceae</taxon>
        <taxon>Qipengyuania</taxon>
    </lineage>
</organism>
<evidence type="ECO:0000313" key="3">
    <source>
        <dbReference type="Proteomes" id="UP000783253"/>
    </source>
</evidence>
<gene>
    <name evidence="2" type="ORF">K3152_10495</name>
</gene>
<sequence>MRPKAIRTFELLYFGAIGLYLANSVRDYEALKLAAGGDLTRRGLDPDTLLVTTILFVVGMMLLLMFMVARLRIGFVRYLLAAAVLWQGWELSQVLAEEQGSSVIVGVASVALQAVAVVFTFLPASNRWFAGTDVATTDNS</sequence>